<evidence type="ECO:0000313" key="3">
    <source>
        <dbReference type="EMBL" id="SDP21470.1"/>
    </source>
</evidence>
<protein>
    <submittedName>
        <fullName evidence="3">Antitoxin ParD1/3/4</fullName>
    </submittedName>
</protein>
<comment type="similarity">
    <text evidence="1">Belongs to the ParD antitoxin family.</text>
</comment>
<evidence type="ECO:0000256" key="2">
    <source>
        <dbReference type="ARBA" id="ARBA00022649"/>
    </source>
</evidence>
<dbReference type="InterPro" id="IPR022789">
    <property type="entry name" value="ParD"/>
</dbReference>
<evidence type="ECO:0000256" key="1">
    <source>
        <dbReference type="ARBA" id="ARBA00008580"/>
    </source>
</evidence>
<proteinExistence type="inferred from homology"/>
<dbReference type="Pfam" id="PF03693">
    <property type="entry name" value="ParD_antitoxin"/>
    <property type="match status" value="1"/>
</dbReference>
<dbReference type="EMBL" id="FNJN01000005">
    <property type="protein sequence ID" value="SDP21470.1"/>
    <property type="molecule type" value="Genomic_DNA"/>
</dbReference>
<dbReference type="SUPFAM" id="SSF47598">
    <property type="entry name" value="Ribbon-helix-helix"/>
    <property type="match status" value="1"/>
</dbReference>
<dbReference type="GO" id="GO:0006355">
    <property type="term" value="P:regulation of DNA-templated transcription"/>
    <property type="evidence" value="ECO:0007669"/>
    <property type="project" value="InterPro"/>
</dbReference>
<dbReference type="InterPro" id="IPR038296">
    <property type="entry name" value="ParD_sf"/>
</dbReference>
<sequence>MATMNISLPDELRAFADEQVSSHLYASSREYVRELIRRDRDNVRLRDAVLDGVRSGDGSEMDAAYFDRLRARGTESR</sequence>
<dbReference type="RefSeq" id="WP_056225407.1">
    <property type="nucleotide sequence ID" value="NZ_FNJN01000005.1"/>
</dbReference>
<reference evidence="3 4" key="1">
    <citation type="submission" date="2016-10" db="EMBL/GenBank/DDBJ databases">
        <authorList>
            <person name="de Groot N.N."/>
        </authorList>
    </citation>
    <scope>NUCLEOTIDE SEQUENCE [LARGE SCALE GENOMIC DNA]</scope>
    <source>
        <strain evidence="3 4">StLB037</strain>
    </source>
</reference>
<dbReference type="AlphaFoldDB" id="A0A1H0QW78"/>
<gene>
    <name evidence="3" type="ORF">SAMN04487788_2599</name>
</gene>
<name>A0A1H0QW78_MICTS</name>
<evidence type="ECO:0000313" key="4">
    <source>
        <dbReference type="Proteomes" id="UP000186456"/>
    </source>
</evidence>
<dbReference type="PANTHER" id="PTHR36582:SF2">
    <property type="entry name" value="ANTITOXIN PARD"/>
    <property type="match status" value="1"/>
</dbReference>
<dbReference type="PANTHER" id="PTHR36582">
    <property type="entry name" value="ANTITOXIN PARD"/>
    <property type="match status" value="1"/>
</dbReference>
<dbReference type="InterPro" id="IPR010985">
    <property type="entry name" value="Ribbon_hlx_hlx"/>
</dbReference>
<keyword evidence="2" id="KW-1277">Toxin-antitoxin system</keyword>
<dbReference type="Proteomes" id="UP000186456">
    <property type="component" value="Unassembled WGS sequence"/>
</dbReference>
<dbReference type="Gene3D" id="6.10.10.120">
    <property type="entry name" value="Antitoxin ParD1-like"/>
    <property type="match status" value="1"/>
</dbReference>
<accession>A0A1H0QW78</accession>
<organism evidence="3 4">
    <name type="scientific">Microbacterium testaceum (strain StLB037)</name>
    <dbReference type="NCBI Taxonomy" id="979556"/>
    <lineage>
        <taxon>Bacteria</taxon>
        <taxon>Bacillati</taxon>
        <taxon>Actinomycetota</taxon>
        <taxon>Actinomycetes</taxon>
        <taxon>Micrococcales</taxon>
        <taxon>Microbacteriaceae</taxon>
        <taxon>Microbacterium</taxon>
    </lineage>
</organism>